<evidence type="ECO:0000256" key="2">
    <source>
        <dbReference type="SAM" id="MobiDB-lite"/>
    </source>
</evidence>
<dbReference type="Pfam" id="PF07065">
    <property type="entry name" value="D123"/>
    <property type="match status" value="1"/>
</dbReference>
<evidence type="ECO:0000256" key="1">
    <source>
        <dbReference type="ARBA" id="ARBA00011047"/>
    </source>
</evidence>
<name>A0A9P8SX10_9ASCO</name>
<reference evidence="3" key="2">
    <citation type="submission" date="2021-01" db="EMBL/GenBank/DDBJ databases">
        <authorList>
            <person name="Schikora-Tamarit M.A."/>
        </authorList>
    </citation>
    <scope>NUCLEOTIDE SEQUENCE</scope>
    <source>
        <strain evidence="3">NCAIM Y.01608</strain>
    </source>
</reference>
<accession>A0A9P8SX10</accession>
<dbReference type="AlphaFoldDB" id="A0A9P8SX10"/>
<protein>
    <recommendedName>
        <fullName evidence="5">Cell division cycle protein 123</fullName>
    </recommendedName>
</protein>
<sequence length="338" mass="39315">MPENSHKPAVFHDIIVSKNDILNCSYESWYSLFGAHAYSRAVVLPLPQEFIEYLESDDFTIPGEKSNPNPHKDSDWDYTPPNRPDPASRFSYLHQKIQETFKSFKYVAPKLNWSAPQDSVWILPERTMKCSSPSDIYLLLKSSDYINHDLSHAFDEADSVPDKLQYHLILREWKDINPSLEFRCFVRDRQLLAISQRDLNYYPFLEDLHDTLIERIATFFDDVLLPKFGSNSFVFDVYLPRPFTKVYLVDINPFARKTDSLLFTWNELATMSPRDDDVVVRLVTKHNSGRFATKAHSQNHVPRDVLDASMDSSKMVEMLQNWSAMLSKEIDETEESGE</sequence>
<organism evidence="3 4">
    <name type="scientific">Ogataea polymorpha</name>
    <dbReference type="NCBI Taxonomy" id="460523"/>
    <lineage>
        <taxon>Eukaryota</taxon>
        <taxon>Fungi</taxon>
        <taxon>Dikarya</taxon>
        <taxon>Ascomycota</taxon>
        <taxon>Saccharomycotina</taxon>
        <taxon>Pichiomycetes</taxon>
        <taxon>Pichiales</taxon>
        <taxon>Pichiaceae</taxon>
        <taxon>Ogataea</taxon>
    </lineage>
</organism>
<proteinExistence type="inferred from homology"/>
<comment type="caution">
    <text evidence="3">The sequence shown here is derived from an EMBL/GenBank/DDBJ whole genome shotgun (WGS) entry which is preliminary data.</text>
</comment>
<keyword evidence="4" id="KW-1185">Reference proteome</keyword>
<evidence type="ECO:0000313" key="3">
    <source>
        <dbReference type="EMBL" id="KAH3658803.1"/>
    </source>
</evidence>
<dbReference type="EMBL" id="JAEUBD010001571">
    <property type="protein sequence ID" value="KAH3658803.1"/>
    <property type="molecule type" value="Genomic_DNA"/>
</dbReference>
<evidence type="ECO:0000313" key="4">
    <source>
        <dbReference type="Proteomes" id="UP000788993"/>
    </source>
</evidence>
<dbReference type="GO" id="GO:0005737">
    <property type="term" value="C:cytoplasm"/>
    <property type="evidence" value="ECO:0007669"/>
    <property type="project" value="TreeGrafter"/>
</dbReference>
<reference evidence="3" key="1">
    <citation type="journal article" date="2021" name="Open Biol.">
        <title>Shared evolutionary footprints suggest mitochondrial oxidative damage underlies multiple complex I losses in fungi.</title>
        <authorList>
            <person name="Schikora-Tamarit M.A."/>
            <person name="Marcet-Houben M."/>
            <person name="Nosek J."/>
            <person name="Gabaldon T."/>
        </authorList>
    </citation>
    <scope>NUCLEOTIDE SEQUENCE</scope>
    <source>
        <strain evidence="3">NCAIM Y.01608</strain>
    </source>
</reference>
<evidence type="ECO:0008006" key="5">
    <source>
        <dbReference type="Google" id="ProtNLM"/>
    </source>
</evidence>
<dbReference type="PANTHER" id="PTHR15323:SF6">
    <property type="entry name" value="CELL DIVISION CYCLE PROTEIN 123 HOMOLOG"/>
    <property type="match status" value="1"/>
</dbReference>
<dbReference type="PANTHER" id="PTHR15323">
    <property type="entry name" value="D123 PROTEIN"/>
    <property type="match status" value="1"/>
</dbReference>
<dbReference type="InterPro" id="IPR009772">
    <property type="entry name" value="CDC123"/>
</dbReference>
<gene>
    <name evidence="3" type="ORF">OGATHE_006529</name>
</gene>
<comment type="similarity">
    <text evidence="1">Belongs to the CDC123 family.</text>
</comment>
<feature type="region of interest" description="Disordered" evidence="2">
    <location>
        <begin position="61"/>
        <end position="80"/>
    </location>
</feature>
<dbReference type="Proteomes" id="UP000788993">
    <property type="component" value="Unassembled WGS sequence"/>
</dbReference>